<protein>
    <submittedName>
        <fullName evidence="2">Uncharacterized protein</fullName>
    </submittedName>
</protein>
<feature type="region of interest" description="Disordered" evidence="1">
    <location>
        <begin position="1"/>
        <end position="34"/>
    </location>
</feature>
<dbReference type="InParanoid" id="A0A078AVZ0"/>
<evidence type="ECO:0000313" key="2">
    <source>
        <dbReference type="EMBL" id="CDW84943.1"/>
    </source>
</evidence>
<accession>A0A078AVZ0</accession>
<organism evidence="2 3">
    <name type="scientific">Stylonychia lemnae</name>
    <name type="common">Ciliate</name>
    <dbReference type="NCBI Taxonomy" id="5949"/>
    <lineage>
        <taxon>Eukaryota</taxon>
        <taxon>Sar</taxon>
        <taxon>Alveolata</taxon>
        <taxon>Ciliophora</taxon>
        <taxon>Intramacronucleata</taxon>
        <taxon>Spirotrichea</taxon>
        <taxon>Stichotrichia</taxon>
        <taxon>Sporadotrichida</taxon>
        <taxon>Oxytrichidae</taxon>
        <taxon>Stylonychinae</taxon>
        <taxon>Stylonychia</taxon>
    </lineage>
</organism>
<evidence type="ECO:0000313" key="3">
    <source>
        <dbReference type="Proteomes" id="UP000039865"/>
    </source>
</evidence>
<dbReference type="EMBL" id="CCKQ01013296">
    <property type="protein sequence ID" value="CDW84943.1"/>
    <property type="molecule type" value="Genomic_DNA"/>
</dbReference>
<dbReference type="AlphaFoldDB" id="A0A078AVZ0"/>
<evidence type="ECO:0000256" key="1">
    <source>
        <dbReference type="SAM" id="MobiDB-lite"/>
    </source>
</evidence>
<dbReference type="PANTHER" id="PTHR38899">
    <property type="entry name" value="DOMAIN OOKINETE PROTEIN, PUTATIVE-RELATED"/>
    <property type="match status" value="1"/>
</dbReference>
<reference evidence="2 3" key="1">
    <citation type="submission" date="2014-06" db="EMBL/GenBank/DDBJ databases">
        <authorList>
            <person name="Swart Estienne"/>
        </authorList>
    </citation>
    <scope>NUCLEOTIDE SEQUENCE [LARGE SCALE GENOMIC DNA]</scope>
    <source>
        <strain evidence="2 3">130c</strain>
    </source>
</reference>
<dbReference type="OrthoDB" id="166018at2759"/>
<dbReference type="Proteomes" id="UP000039865">
    <property type="component" value="Unassembled WGS sequence"/>
</dbReference>
<name>A0A078AVZ0_STYLE</name>
<proteinExistence type="predicted"/>
<gene>
    <name evidence="2" type="primary">Contig7875.g8401</name>
    <name evidence="2" type="ORF">STYLEM_14012</name>
</gene>
<keyword evidence="3" id="KW-1185">Reference proteome</keyword>
<sequence>MGAFVGVSGDFTQHAKNNKDSQIKLPPSRNDSSILKPSLESQQVQMYSTPNEDNTLKGRKALMNRLGFQNSGQKQLYHNPYKKQSQENLNKMTIQEVSEVTDVNIRQDIQLTRFRSDNELNMDKSQAIEELQQEDRDISGQNIIVTDDSKTEFDGQSEEIEQVIDSFVTPDSEGYSLEIIQKARTGDKIRSRFLSKLTYNKVWLTPLEKPKTHETAIIFDWDDTLLCTTFINPSGFAERFDINGPISTQLKLLEQTALKILNMSLKYGKTFIITNAAEGWVEYSAERYMPSLLPVLEKITIISARSRYEPHFPNDFTKWKLYAFQETQGIIDEAMITNIIALGDSMMEMDAAHHLAQKFSKALIKTVKFREFPKPNELVKQLNLVIIKFNEICNSPKNLTIRLEKQVLSIDQCPNLQKIEQSMREKSDLIQLLKNSSLIQYARRGLMLGFMIGVVFRKKFFFSSFGAGVGGGIALNQCADEFNRIQAREMRIAESLSTTRETFPTRLENLRNTYFRK</sequence>
<dbReference type="PANTHER" id="PTHR38899:SF1">
    <property type="entry name" value="PROTEIN KINASE"/>
    <property type="match status" value="1"/>
</dbReference>